<dbReference type="STRING" id="373903.Hore_09650"/>
<dbReference type="CDD" id="cd01301">
    <property type="entry name" value="rDP_like"/>
    <property type="match status" value="1"/>
</dbReference>
<dbReference type="PANTHER" id="PTHR10443:SF12">
    <property type="entry name" value="DIPEPTIDASE"/>
    <property type="match status" value="1"/>
</dbReference>
<dbReference type="InterPro" id="IPR032466">
    <property type="entry name" value="Metal_Hydrolase"/>
</dbReference>
<dbReference type="OrthoDB" id="9804920at2"/>
<dbReference type="SUPFAM" id="SSF51556">
    <property type="entry name" value="Metallo-dependent hydrolases"/>
    <property type="match status" value="1"/>
</dbReference>
<sequence>MKIIDLHCDTISKLYKFSGRQGLRSNELHVDLEKLRQAGSKAQFFALFLDKNNLPAGTDSYQIFLEMLDVFKKELAKNSDMVSLARNYSELQKNESEGKISAFLTIEEGAVLQGKLSNLKKIYRLGVRLITLTWNYPNEIGFPNMKNYKDKGLTPFGNEVIREMNHLGMIIDVSHLSDKGFYDVINLSRKPVIASHSNARSLHNHPRNLTDDMIKLIGEQGGVIGINFNSYFLGDTKISTIADIIKHIKHVKKVGGSDVIALGSDYDGISCQLELKNIGQIPNLIYTLEKYGFSDDDIDKFTYKNVERVIKDVLN</sequence>
<evidence type="ECO:0000313" key="1">
    <source>
        <dbReference type="EMBL" id="ACL69721.1"/>
    </source>
</evidence>
<dbReference type="InterPro" id="IPR008257">
    <property type="entry name" value="Pept_M19"/>
</dbReference>
<dbReference type="Pfam" id="PF01244">
    <property type="entry name" value="Peptidase_M19"/>
    <property type="match status" value="1"/>
</dbReference>
<accession>B8CWQ2</accession>
<dbReference type="PROSITE" id="PS51365">
    <property type="entry name" value="RENAL_DIPEPTIDASE_2"/>
    <property type="match status" value="1"/>
</dbReference>
<dbReference type="PANTHER" id="PTHR10443">
    <property type="entry name" value="MICROSOMAL DIPEPTIDASE"/>
    <property type="match status" value="1"/>
</dbReference>
<dbReference type="RefSeq" id="WP_012635907.1">
    <property type="nucleotide sequence ID" value="NC_011899.1"/>
</dbReference>
<gene>
    <name evidence="1" type="ordered locus">Hore_09650</name>
</gene>
<evidence type="ECO:0000313" key="2">
    <source>
        <dbReference type="Proteomes" id="UP000000719"/>
    </source>
</evidence>
<keyword evidence="1" id="KW-0224">Dipeptidase</keyword>
<organism evidence="1 2">
    <name type="scientific">Halothermothrix orenii (strain H 168 / OCM 544 / DSM 9562)</name>
    <dbReference type="NCBI Taxonomy" id="373903"/>
    <lineage>
        <taxon>Bacteria</taxon>
        <taxon>Bacillati</taxon>
        <taxon>Bacillota</taxon>
        <taxon>Clostridia</taxon>
        <taxon>Halanaerobiales</taxon>
        <taxon>Halothermotrichaceae</taxon>
        <taxon>Halothermothrix</taxon>
    </lineage>
</organism>
<reference evidence="1 2" key="1">
    <citation type="journal article" date="2009" name="PLoS ONE">
        <title>Genome analysis of the anaerobic thermohalophilic bacterium Halothermothrix orenii.</title>
        <authorList>
            <person name="Mavromatis K."/>
            <person name="Ivanova N."/>
            <person name="Anderson I."/>
            <person name="Lykidis A."/>
            <person name="Hooper S.D."/>
            <person name="Sun H."/>
            <person name="Kunin V."/>
            <person name="Lapidus A."/>
            <person name="Hugenholtz P."/>
            <person name="Patel B."/>
            <person name="Kyrpides N.C."/>
        </authorList>
    </citation>
    <scope>NUCLEOTIDE SEQUENCE [LARGE SCALE GENOMIC DNA]</scope>
    <source>
        <strain evidence="2">H 168 / OCM 544 / DSM 9562</strain>
    </source>
</reference>
<keyword evidence="1" id="KW-0645">Protease</keyword>
<dbReference type="EMBL" id="CP001098">
    <property type="protein sequence ID" value="ACL69721.1"/>
    <property type="molecule type" value="Genomic_DNA"/>
</dbReference>
<dbReference type="AlphaFoldDB" id="B8CWQ2"/>
<dbReference type="HOGENOM" id="CLU_031404_2_1_9"/>
<name>B8CWQ2_HALOH</name>
<keyword evidence="1" id="KW-0378">Hydrolase</keyword>
<dbReference type="Proteomes" id="UP000000719">
    <property type="component" value="Chromosome"/>
</dbReference>
<keyword evidence="2" id="KW-1185">Reference proteome</keyword>
<dbReference type="GO" id="GO:0006508">
    <property type="term" value="P:proteolysis"/>
    <property type="evidence" value="ECO:0007669"/>
    <property type="project" value="InterPro"/>
</dbReference>
<dbReference type="Gene3D" id="3.20.20.140">
    <property type="entry name" value="Metal-dependent hydrolases"/>
    <property type="match status" value="1"/>
</dbReference>
<proteinExistence type="predicted"/>
<dbReference type="EC" id="3.4.13.19" evidence="1"/>
<protein>
    <submittedName>
        <fullName evidence="1">Membrane dipeptidase</fullName>
        <ecNumber evidence="1">3.4.13.19</ecNumber>
    </submittedName>
</protein>
<dbReference type="GO" id="GO:0070573">
    <property type="term" value="F:metallodipeptidase activity"/>
    <property type="evidence" value="ECO:0007669"/>
    <property type="project" value="InterPro"/>
</dbReference>
<dbReference type="KEGG" id="hor:Hore_09650"/>
<dbReference type="eggNOG" id="COG2355">
    <property type="taxonomic scope" value="Bacteria"/>
</dbReference>